<proteinExistence type="predicted"/>
<name>A0A6J6Q5D4_9ZZZZ</name>
<keyword evidence="1" id="KW-1133">Transmembrane helix</keyword>
<feature type="transmembrane region" description="Helical" evidence="1">
    <location>
        <begin position="60"/>
        <end position="84"/>
    </location>
</feature>
<accession>A0A6J6Q5D4</accession>
<protein>
    <submittedName>
        <fullName evidence="2">Unannotated protein</fullName>
    </submittedName>
</protein>
<dbReference type="EMBL" id="CAEZYB010000057">
    <property type="protein sequence ID" value="CAB4704395.1"/>
    <property type="molecule type" value="Genomic_DNA"/>
</dbReference>
<evidence type="ECO:0000256" key="1">
    <source>
        <dbReference type="SAM" id="Phobius"/>
    </source>
</evidence>
<keyword evidence="1" id="KW-0472">Membrane</keyword>
<evidence type="ECO:0000313" key="2">
    <source>
        <dbReference type="EMBL" id="CAB4704395.1"/>
    </source>
</evidence>
<gene>
    <name evidence="2" type="ORF">UFOPK2646_00636</name>
</gene>
<sequence length="86" mass="9791">MTSEKEIAAKIGWNIDANDQRIARRYIGGWGEPQNVESLKLDYLHKIETHLDRIRFRLGFIALFFLIGLLVLVFGFIGSFGGLVQP</sequence>
<keyword evidence="1" id="KW-0812">Transmembrane</keyword>
<reference evidence="2" key="1">
    <citation type="submission" date="2020-05" db="EMBL/GenBank/DDBJ databases">
        <authorList>
            <person name="Chiriac C."/>
            <person name="Salcher M."/>
            <person name="Ghai R."/>
            <person name="Kavagutti S V."/>
        </authorList>
    </citation>
    <scope>NUCLEOTIDE SEQUENCE</scope>
</reference>
<dbReference type="AlphaFoldDB" id="A0A6J6Q5D4"/>
<organism evidence="2">
    <name type="scientific">freshwater metagenome</name>
    <dbReference type="NCBI Taxonomy" id="449393"/>
    <lineage>
        <taxon>unclassified sequences</taxon>
        <taxon>metagenomes</taxon>
        <taxon>ecological metagenomes</taxon>
    </lineage>
</organism>